<organism evidence="3">
    <name type="scientific">Pithovirus LCPAC104</name>
    <dbReference type="NCBI Taxonomy" id="2506589"/>
    <lineage>
        <taxon>Viruses</taxon>
        <taxon>Pithoviruses</taxon>
    </lineage>
</organism>
<dbReference type="Pfam" id="PF13181">
    <property type="entry name" value="TPR_8"/>
    <property type="match status" value="2"/>
</dbReference>
<dbReference type="InterPro" id="IPR011990">
    <property type="entry name" value="TPR-like_helical_dom_sf"/>
</dbReference>
<accession>A0A481Z4C0</accession>
<dbReference type="InterPro" id="IPR019734">
    <property type="entry name" value="TPR_rpt"/>
</dbReference>
<evidence type="ECO:0000313" key="3">
    <source>
        <dbReference type="EMBL" id="QBK90617.1"/>
    </source>
</evidence>
<dbReference type="InterPro" id="IPR029044">
    <property type="entry name" value="Nucleotide-diphossugar_trans"/>
</dbReference>
<feature type="compositionally biased region" description="Basic and acidic residues" evidence="2">
    <location>
        <begin position="387"/>
        <end position="400"/>
    </location>
</feature>
<reference evidence="3" key="1">
    <citation type="journal article" date="2019" name="MBio">
        <title>Virus Genomes from Deep Sea Sediments Expand the Ocean Megavirome and Support Independent Origins of Viral Gigantism.</title>
        <authorList>
            <person name="Backstrom D."/>
            <person name="Yutin N."/>
            <person name="Jorgensen S.L."/>
            <person name="Dharamshi J."/>
            <person name="Homa F."/>
            <person name="Zaremba-Niedwiedzka K."/>
            <person name="Spang A."/>
            <person name="Wolf Y.I."/>
            <person name="Koonin E.V."/>
            <person name="Ettema T.J."/>
        </authorList>
    </citation>
    <scope>NUCLEOTIDE SEQUENCE</scope>
</reference>
<dbReference type="PROSITE" id="PS50005">
    <property type="entry name" value="TPR"/>
    <property type="match status" value="1"/>
</dbReference>
<evidence type="ECO:0000256" key="1">
    <source>
        <dbReference type="PROSITE-ProRule" id="PRU00339"/>
    </source>
</evidence>
<proteinExistence type="predicted"/>
<dbReference type="SUPFAM" id="SSF53448">
    <property type="entry name" value="Nucleotide-diphospho-sugar transferases"/>
    <property type="match status" value="2"/>
</dbReference>
<dbReference type="SMART" id="SM00028">
    <property type="entry name" value="TPR"/>
    <property type="match status" value="3"/>
</dbReference>
<dbReference type="GO" id="GO:0016740">
    <property type="term" value="F:transferase activity"/>
    <property type="evidence" value="ECO:0007669"/>
    <property type="project" value="UniProtKB-KW"/>
</dbReference>
<keyword evidence="1" id="KW-0802">TPR repeat</keyword>
<feature type="repeat" description="TPR" evidence="1">
    <location>
        <begin position="353"/>
        <end position="386"/>
    </location>
</feature>
<evidence type="ECO:0000256" key="2">
    <source>
        <dbReference type="SAM" id="MobiDB-lite"/>
    </source>
</evidence>
<dbReference type="Gene3D" id="3.90.550.10">
    <property type="entry name" value="Spore Coat Polysaccharide Biosynthesis Protein SpsA, Chain A"/>
    <property type="match status" value="1"/>
</dbReference>
<gene>
    <name evidence="3" type="ORF">LCPAC104_01130</name>
</gene>
<name>A0A481Z4C0_9VIRU</name>
<feature type="region of interest" description="Disordered" evidence="2">
    <location>
        <begin position="387"/>
        <end position="407"/>
    </location>
</feature>
<dbReference type="Gene3D" id="1.25.40.10">
    <property type="entry name" value="Tetratricopeptide repeat domain"/>
    <property type="match status" value="1"/>
</dbReference>
<keyword evidence="3" id="KW-0808">Transferase</keyword>
<sequence>MVNFSIALIVKNEESNLNFMVNSCGDFIKDGGEIIMIDTGSTDNTIQEGKKLGCKVYKSEENFITEIDSKVKKHFRKKIFDLADEIIETEEEISSFNFAKARNYIKKFVKNDMIIQIDGCDIFLNFNYKLINDLINKGYNKFEYNQYYGGKPPIKLPENYKPSSEFPSTLVGISRFYDKTKFNWECRVHEVLCGDDKIEKKYKLKDEDLLVYHFIKDKPRKYVFGLMLGYLENIDNLRTIYYLGREFFYLGKFKLAIFMLLKHCNSNKAWFVEKSSSSSILGQCYEKIGNNERARDFYLKAFDIYSGWREPLLNLASLCLKINKCQQSLCFANACLLIERDSSFAESYNNYTYEPYNIIYKSYKKLGKIDKTKEYFEKYLSFNPENKNLEDDEKNKENKDNYNPSPDDFLKFEEISKNLWNENFIEKDKHNMELERSKILLRNNYFKDFFCKLDEIPKIETKERKNIIFTITSCKRFGLFQKTINSFVNCFDWKLIDKWICIDDNSDEEDRLQMKLKYPFFEYIFKTQEEKGHSKSMNIIYDKVLKYKYWIHMEDDFYFFDKNPYILKSLKILKDEKIHQVLFNRNYAEDCKEKDIDLVGSECILSNEGIRYREHIYFDKESDEYKKYFEYHPGSGSVYWPHYSFRPSIINVKSIKKIGEYDGVGFFEMTYADRYFKNGFRSGFLDGIYCEHIGKKTHEIGNNAYALNNVKQF</sequence>
<protein>
    <submittedName>
        <fullName evidence="3">Glycosyl transferase family 2</fullName>
    </submittedName>
</protein>
<dbReference type="EMBL" id="MK500495">
    <property type="protein sequence ID" value="QBK90617.1"/>
    <property type="molecule type" value="Genomic_DNA"/>
</dbReference>
<dbReference type="SUPFAM" id="SSF48452">
    <property type="entry name" value="TPR-like"/>
    <property type="match status" value="1"/>
</dbReference>